<dbReference type="PROSITE" id="PS51257">
    <property type="entry name" value="PROKAR_LIPOPROTEIN"/>
    <property type="match status" value="1"/>
</dbReference>
<feature type="coiled-coil region" evidence="4">
    <location>
        <begin position="435"/>
        <end position="462"/>
    </location>
</feature>
<evidence type="ECO:0000313" key="8">
    <source>
        <dbReference type="Proteomes" id="UP000184192"/>
    </source>
</evidence>
<sequence length="1037" mass="118334">MKRKVIYLTGILVTLMLVAGCSTRKNTAGTRFYHALTTRYNVYFNGNEAYKAGLEAQQQGNKDNYMEVLPLYPIGNKETTSIGTSDFDRAIEKAQKAIRQHSIKRRPIRKPGRAYTDEYKKWLARREFNPFIHRAWLLLGKAQYQKGDFPEAASTFSYIARLYDGQTGITSEALIWLSRCYSALGWQYDAEDALSRVNNDSLPLSLAAPYASATGNFLLGNKRYREAIPHLEKTAKSEKNKKQKARCYYLLGQTYQMLQQPEQAYQAYSKVIRLNPPYELALSARIRQTEVMPAANSRKITGKLLRLSRDEKNEEFLDQIYYALGNVYLAEKDTVQALAAYHKGIEKSKRNGVEKGVLQLTLGNLYWQQAHYAEAQKAYAEAIGLIDKTHQEYDTATTRSEILDELVPHTTAIQLQDSLQLLAGMTEEERLTIIKEIIAQVIAREEAERKAAEEAERETNRQQMLDEAANQLPATSIVTRPGQSTTTTPQTTQPTIGGKQAWYFYNPQLVEQGKAEFQRLWGRRKLEDNWRRKNKTVVALDDFGEIDYNEPEQTAGTDSIQNNKEGETDCTHSQNSENGKTGIGNNEKTGTDSLANDTHRPEYYLSQIPLTEEAMQTSNALLSEALYGAGMVFKDRMQDFRKAETAFERLVSQFPDFTQLDEVYYQLFLTELAMEYYRKGSRSFDKLRMTDDSLSAQQQYAGTPLQKAERYKSELITRFPESRYAKTLADPDFAENAVHGKQREDSLYTHAYEHFQAGDTATVRAAAHLSAEIYPLGQHRPKFMFLDAVTRLQGGETKQFLATLKQLVQQYPQNEITDLAAHILKGVQEGRLLARDSHTFGSIWQRRNAELAEAGNLLGDSLGNAAVLPPDSAFSTERNVPFLFILAYEEGKVNENMLLFEVARYNFSTFLVKNFDLAFAHERGIGMLQIKPFSNYDEAQQYFRRLYATPEMAARLSGMRAVLISEANYEQLIKQYSFDDYDTFYRAHFSSIPEPELKGYTLDEPLLNLPTEEEERQKEENLPAEEDDPENGVIFED</sequence>
<dbReference type="Pfam" id="PF13181">
    <property type="entry name" value="TPR_8"/>
    <property type="match status" value="1"/>
</dbReference>
<dbReference type="PANTHER" id="PTHR44858">
    <property type="entry name" value="TETRATRICOPEPTIDE REPEAT PROTEIN 6"/>
    <property type="match status" value="1"/>
</dbReference>
<dbReference type="Proteomes" id="UP000184192">
    <property type="component" value="Unassembled WGS sequence"/>
</dbReference>
<dbReference type="Pfam" id="PF13432">
    <property type="entry name" value="TPR_16"/>
    <property type="match status" value="1"/>
</dbReference>
<dbReference type="Pfam" id="PF00515">
    <property type="entry name" value="TPR_1"/>
    <property type="match status" value="1"/>
</dbReference>
<accession>A0A1M6KDS0</accession>
<reference evidence="8" key="1">
    <citation type="submission" date="2016-11" db="EMBL/GenBank/DDBJ databases">
        <authorList>
            <person name="Varghese N."/>
            <person name="Submissions S."/>
        </authorList>
    </citation>
    <scope>NUCLEOTIDE SEQUENCE [LARGE SCALE GENOMIC DNA]</scope>
    <source>
        <strain evidence="8">DSM 26884</strain>
    </source>
</reference>
<dbReference type="eggNOG" id="COG0457">
    <property type="taxonomic scope" value="Bacteria"/>
</dbReference>
<gene>
    <name evidence="7" type="ORF">SAMN05444350_13640</name>
</gene>
<evidence type="ECO:0000256" key="6">
    <source>
        <dbReference type="SAM" id="SignalP"/>
    </source>
</evidence>
<dbReference type="Pfam" id="PF13174">
    <property type="entry name" value="TPR_6"/>
    <property type="match status" value="1"/>
</dbReference>
<evidence type="ECO:0000256" key="3">
    <source>
        <dbReference type="PROSITE-ProRule" id="PRU00339"/>
    </source>
</evidence>
<feature type="compositionally biased region" description="Low complexity" evidence="5">
    <location>
        <begin position="479"/>
        <end position="496"/>
    </location>
</feature>
<evidence type="ECO:0000256" key="1">
    <source>
        <dbReference type="ARBA" id="ARBA00022737"/>
    </source>
</evidence>
<feature type="chain" id="PRO_5012251973" evidence="6">
    <location>
        <begin position="20"/>
        <end position="1037"/>
    </location>
</feature>
<dbReference type="InterPro" id="IPR050498">
    <property type="entry name" value="Ycf3"/>
</dbReference>
<dbReference type="EMBL" id="FQZN01000036">
    <property type="protein sequence ID" value="SHJ57072.1"/>
    <property type="molecule type" value="Genomic_DNA"/>
</dbReference>
<dbReference type="RefSeq" id="WP_394363935.1">
    <property type="nucleotide sequence ID" value="NZ_FQZN01000036.1"/>
</dbReference>
<feature type="compositionally biased region" description="Polar residues" evidence="5">
    <location>
        <begin position="551"/>
        <end position="563"/>
    </location>
</feature>
<feature type="region of interest" description="Disordered" evidence="5">
    <location>
        <begin position="1000"/>
        <end position="1037"/>
    </location>
</feature>
<keyword evidence="6" id="KW-0732">Signal</keyword>
<feature type="compositionally biased region" description="Polar residues" evidence="5">
    <location>
        <begin position="571"/>
        <end position="596"/>
    </location>
</feature>
<dbReference type="Gene3D" id="1.25.40.10">
    <property type="entry name" value="Tetratricopeptide repeat domain"/>
    <property type="match status" value="4"/>
</dbReference>
<keyword evidence="1" id="KW-0677">Repeat</keyword>
<organism evidence="7 8">
    <name type="scientific">Bacteroides stercorirosoris</name>
    <dbReference type="NCBI Taxonomy" id="871324"/>
    <lineage>
        <taxon>Bacteria</taxon>
        <taxon>Pseudomonadati</taxon>
        <taxon>Bacteroidota</taxon>
        <taxon>Bacteroidia</taxon>
        <taxon>Bacteroidales</taxon>
        <taxon>Bacteroidaceae</taxon>
        <taxon>Bacteroides</taxon>
    </lineage>
</organism>
<feature type="compositionally biased region" description="Acidic residues" evidence="5">
    <location>
        <begin position="1022"/>
        <end position="1037"/>
    </location>
</feature>
<feature type="repeat" description="TPR" evidence="3">
    <location>
        <begin position="318"/>
        <end position="351"/>
    </location>
</feature>
<dbReference type="InterPro" id="IPR011990">
    <property type="entry name" value="TPR-like_helical_dom_sf"/>
</dbReference>
<name>A0A1M6KDS0_9BACE</name>
<dbReference type="AlphaFoldDB" id="A0A1M6KDS0"/>
<dbReference type="PANTHER" id="PTHR44858:SF1">
    <property type="entry name" value="UDP-N-ACETYLGLUCOSAMINE--PEPTIDE N-ACETYLGLUCOSAMINYLTRANSFERASE SPINDLY-RELATED"/>
    <property type="match status" value="1"/>
</dbReference>
<evidence type="ECO:0000256" key="2">
    <source>
        <dbReference type="ARBA" id="ARBA00022803"/>
    </source>
</evidence>
<dbReference type="InterPro" id="IPR019734">
    <property type="entry name" value="TPR_rpt"/>
</dbReference>
<evidence type="ECO:0000256" key="4">
    <source>
        <dbReference type="SAM" id="Coils"/>
    </source>
</evidence>
<feature type="signal peptide" evidence="6">
    <location>
        <begin position="1"/>
        <end position="19"/>
    </location>
</feature>
<evidence type="ECO:0000313" key="7">
    <source>
        <dbReference type="EMBL" id="SHJ57072.1"/>
    </source>
</evidence>
<keyword evidence="4" id="KW-0175">Coiled coil</keyword>
<feature type="repeat" description="TPR" evidence="3">
    <location>
        <begin position="245"/>
        <end position="278"/>
    </location>
</feature>
<dbReference type="SMART" id="SM00028">
    <property type="entry name" value="TPR"/>
    <property type="match status" value="6"/>
</dbReference>
<feature type="region of interest" description="Disordered" evidence="5">
    <location>
        <begin position="469"/>
        <end position="496"/>
    </location>
</feature>
<feature type="region of interest" description="Disordered" evidence="5">
    <location>
        <begin position="548"/>
        <end position="598"/>
    </location>
</feature>
<evidence type="ECO:0000256" key="5">
    <source>
        <dbReference type="SAM" id="MobiDB-lite"/>
    </source>
</evidence>
<keyword evidence="8" id="KW-1185">Reference proteome</keyword>
<keyword evidence="2 3" id="KW-0802">TPR repeat</keyword>
<dbReference type="GeneID" id="92714264"/>
<dbReference type="PROSITE" id="PS50005">
    <property type="entry name" value="TPR"/>
    <property type="match status" value="2"/>
</dbReference>
<dbReference type="SUPFAM" id="SSF48452">
    <property type="entry name" value="TPR-like"/>
    <property type="match status" value="3"/>
</dbReference>
<protein>
    <submittedName>
        <fullName evidence="7">Tetratricopeptide repeat-containing protein</fullName>
    </submittedName>
</protein>
<proteinExistence type="predicted"/>